<organism evidence="2 3">
    <name type="scientific">Hirschia baltica (strain ATCC 49814 / DSM 5838 / IFAM 1418)</name>
    <dbReference type="NCBI Taxonomy" id="582402"/>
    <lineage>
        <taxon>Bacteria</taxon>
        <taxon>Pseudomonadati</taxon>
        <taxon>Pseudomonadota</taxon>
        <taxon>Alphaproteobacteria</taxon>
        <taxon>Hyphomonadales</taxon>
        <taxon>Hyphomonadaceae</taxon>
        <taxon>Hirschia</taxon>
    </lineage>
</organism>
<dbReference type="Pfam" id="PF02627">
    <property type="entry name" value="CMD"/>
    <property type="match status" value="1"/>
</dbReference>
<dbReference type="Gene3D" id="1.20.1290.10">
    <property type="entry name" value="AhpD-like"/>
    <property type="match status" value="1"/>
</dbReference>
<dbReference type="InterPro" id="IPR003779">
    <property type="entry name" value="CMD-like"/>
</dbReference>
<dbReference type="AlphaFoldDB" id="C6XMF7"/>
<dbReference type="eggNOG" id="COG2128">
    <property type="taxonomic scope" value="Bacteria"/>
</dbReference>
<dbReference type="STRING" id="582402.Hbal_0398"/>
<proteinExistence type="predicted"/>
<reference evidence="3" key="1">
    <citation type="journal article" date="2011" name="J. Bacteriol.">
        <title>Genome sequences of eight morphologically diverse alphaproteobacteria.</title>
        <authorList>
            <consortium name="US DOE Joint Genome Institute"/>
            <person name="Brown P.J."/>
            <person name="Kysela D.T."/>
            <person name="Buechlein A."/>
            <person name="Hemmerich C."/>
            <person name="Brun Y.V."/>
        </authorList>
    </citation>
    <scope>NUCLEOTIDE SEQUENCE [LARGE SCALE GENOMIC DNA]</scope>
    <source>
        <strain evidence="3">ATCC 49814 / DSM 5838 / IFAM 1418</strain>
    </source>
</reference>
<dbReference type="PANTHER" id="PTHR35446:SF3">
    <property type="entry name" value="CMD DOMAIN-CONTAINING PROTEIN"/>
    <property type="match status" value="1"/>
</dbReference>
<feature type="domain" description="Carboxymuconolactone decarboxylase-like" evidence="1">
    <location>
        <begin position="42"/>
        <end position="105"/>
    </location>
</feature>
<dbReference type="InterPro" id="IPR029032">
    <property type="entry name" value="AhpD-like"/>
</dbReference>
<name>C6XMF7_HIRBI</name>
<evidence type="ECO:0000313" key="3">
    <source>
        <dbReference type="Proteomes" id="UP000002745"/>
    </source>
</evidence>
<evidence type="ECO:0000313" key="2">
    <source>
        <dbReference type="EMBL" id="ACT58100.1"/>
    </source>
</evidence>
<dbReference type="Proteomes" id="UP000002745">
    <property type="component" value="Chromosome"/>
</dbReference>
<keyword evidence="3" id="KW-1185">Reference proteome</keyword>
<dbReference type="KEGG" id="hba:Hbal_0398"/>
<dbReference type="PANTHER" id="PTHR35446">
    <property type="entry name" value="SI:CH211-175M2.5"/>
    <property type="match status" value="1"/>
</dbReference>
<sequence>MTEYTLHTAETAPEASKEILEGAQKANGFVPNLYATMAQSPELLKSYKYLAEAFSSNSLTTDERNVVWQVINYENNCHYCVPAHTGIAKSQGISDDVIEALREGKTIPDAKLEALAEFTRQMLAQRGVVTDEQTQALFAHGYDTTTVLDVILGLAHKTLSNYTNHVAHTPVDDAFSKFAWTHPDER</sequence>
<dbReference type="OrthoDB" id="9808310at2"/>
<protein>
    <submittedName>
        <fullName evidence="2">Carboxymuconolactone decarboxylase</fullName>
    </submittedName>
</protein>
<accession>C6XMF7</accession>
<gene>
    <name evidence="2" type="ordered locus">Hbal_0398</name>
</gene>
<dbReference type="HOGENOM" id="CLU_082760_5_1_5"/>
<evidence type="ECO:0000259" key="1">
    <source>
        <dbReference type="Pfam" id="PF02627"/>
    </source>
</evidence>
<dbReference type="EMBL" id="CP001678">
    <property type="protein sequence ID" value="ACT58100.1"/>
    <property type="molecule type" value="Genomic_DNA"/>
</dbReference>
<dbReference type="GO" id="GO:0051920">
    <property type="term" value="F:peroxiredoxin activity"/>
    <property type="evidence" value="ECO:0007669"/>
    <property type="project" value="InterPro"/>
</dbReference>
<dbReference type="RefSeq" id="WP_015826250.1">
    <property type="nucleotide sequence ID" value="NC_012982.1"/>
</dbReference>
<dbReference type="SUPFAM" id="SSF69118">
    <property type="entry name" value="AhpD-like"/>
    <property type="match status" value="1"/>
</dbReference>